<dbReference type="OrthoDB" id="5959761at2759"/>
<keyword evidence="1" id="KW-0732">Signal</keyword>
<protein>
    <recommendedName>
        <fullName evidence="2">Asl1-like glycosyl hydrolase catalytic domain-containing protein</fullName>
    </recommendedName>
</protein>
<gene>
    <name evidence="3" type="ORF">GALMADRAFT_257629</name>
</gene>
<dbReference type="SUPFAM" id="SSF51445">
    <property type="entry name" value="(Trans)glycosidases"/>
    <property type="match status" value="1"/>
</dbReference>
<feature type="signal peptide" evidence="1">
    <location>
        <begin position="1"/>
        <end position="22"/>
    </location>
</feature>
<dbReference type="GO" id="GO:0009277">
    <property type="term" value="C:fungal-type cell wall"/>
    <property type="evidence" value="ECO:0007669"/>
    <property type="project" value="TreeGrafter"/>
</dbReference>
<dbReference type="InterPro" id="IPR024655">
    <property type="entry name" value="Asl1_glyco_hydro_catalytic"/>
</dbReference>
<evidence type="ECO:0000313" key="4">
    <source>
        <dbReference type="Proteomes" id="UP000027222"/>
    </source>
</evidence>
<dbReference type="HOGENOM" id="CLU_040908_6_2_1"/>
<dbReference type="InterPro" id="IPR053183">
    <property type="entry name" value="ASL1"/>
</dbReference>
<dbReference type="AlphaFoldDB" id="A0A067SA64"/>
<accession>A0A067SA64</accession>
<dbReference type="EMBL" id="KL142412">
    <property type="protein sequence ID" value="KDR67790.1"/>
    <property type="molecule type" value="Genomic_DNA"/>
</dbReference>
<reference evidence="4" key="1">
    <citation type="journal article" date="2014" name="Proc. Natl. Acad. Sci. U.S.A.">
        <title>Extensive sampling of basidiomycete genomes demonstrates inadequacy of the white-rot/brown-rot paradigm for wood decay fungi.</title>
        <authorList>
            <person name="Riley R."/>
            <person name="Salamov A.A."/>
            <person name="Brown D.W."/>
            <person name="Nagy L.G."/>
            <person name="Floudas D."/>
            <person name="Held B.W."/>
            <person name="Levasseur A."/>
            <person name="Lombard V."/>
            <person name="Morin E."/>
            <person name="Otillar R."/>
            <person name="Lindquist E.A."/>
            <person name="Sun H."/>
            <person name="LaButti K.M."/>
            <person name="Schmutz J."/>
            <person name="Jabbour D."/>
            <person name="Luo H."/>
            <person name="Baker S.E."/>
            <person name="Pisabarro A.G."/>
            <person name="Walton J.D."/>
            <person name="Blanchette R.A."/>
            <person name="Henrissat B."/>
            <person name="Martin F."/>
            <person name="Cullen D."/>
            <person name="Hibbett D.S."/>
            <person name="Grigoriev I.V."/>
        </authorList>
    </citation>
    <scope>NUCLEOTIDE SEQUENCE [LARGE SCALE GENOMIC DNA]</scope>
    <source>
        <strain evidence="4">CBS 339.88</strain>
    </source>
</reference>
<dbReference type="Gene3D" id="3.20.20.80">
    <property type="entry name" value="Glycosidases"/>
    <property type="match status" value="1"/>
</dbReference>
<evidence type="ECO:0000256" key="1">
    <source>
        <dbReference type="SAM" id="SignalP"/>
    </source>
</evidence>
<dbReference type="Proteomes" id="UP000027222">
    <property type="component" value="Unassembled WGS sequence"/>
</dbReference>
<evidence type="ECO:0000313" key="3">
    <source>
        <dbReference type="EMBL" id="KDR67790.1"/>
    </source>
</evidence>
<dbReference type="PANTHER" id="PTHR34154">
    <property type="entry name" value="ALKALI-SENSITIVE LINKAGE PROTEIN 1"/>
    <property type="match status" value="1"/>
</dbReference>
<keyword evidence="4" id="KW-1185">Reference proteome</keyword>
<evidence type="ECO:0000259" key="2">
    <source>
        <dbReference type="Pfam" id="PF11790"/>
    </source>
</evidence>
<dbReference type="Pfam" id="PF11790">
    <property type="entry name" value="Glyco_hydro_cc"/>
    <property type="match status" value="1"/>
</dbReference>
<feature type="domain" description="Asl1-like glycosyl hydrolase catalytic" evidence="2">
    <location>
        <begin position="26"/>
        <end position="253"/>
    </location>
</feature>
<proteinExistence type="predicted"/>
<organism evidence="3 4">
    <name type="scientific">Galerina marginata (strain CBS 339.88)</name>
    <dbReference type="NCBI Taxonomy" id="685588"/>
    <lineage>
        <taxon>Eukaryota</taxon>
        <taxon>Fungi</taxon>
        <taxon>Dikarya</taxon>
        <taxon>Basidiomycota</taxon>
        <taxon>Agaricomycotina</taxon>
        <taxon>Agaricomycetes</taxon>
        <taxon>Agaricomycetidae</taxon>
        <taxon>Agaricales</taxon>
        <taxon>Agaricineae</taxon>
        <taxon>Strophariaceae</taxon>
        <taxon>Galerina</taxon>
    </lineage>
</organism>
<sequence>MRNIIFCLGAILNVAAVVSAQAGKVGLAWSLGNDPSLKNFVTSKVSAIHTWSPSKPAGSDSLGLEFVPMLWGTTQISDFVNLVKPGYAKSAMGFNEPDQVAQSNLDPNLAAAYWNQYLQPLKAQGYNLLSPAVSSSPSGKVWLQKFLNACSGCSIDAIALHWYGSDPQAFISYVEGFHSSFGKNLWVTEFGYQDFSGAAPNQEQVTNFIDIVTAWMDSTTYVSKYFAIGLNPQGTGPTQLMNSSKQPTALGLDYLT</sequence>
<dbReference type="InterPro" id="IPR017853">
    <property type="entry name" value="GH"/>
</dbReference>
<feature type="chain" id="PRO_5001645559" description="Asl1-like glycosyl hydrolase catalytic domain-containing protein" evidence="1">
    <location>
        <begin position="23"/>
        <end position="256"/>
    </location>
</feature>
<dbReference type="GO" id="GO:0071966">
    <property type="term" value="P:fungal-type cell wall polysaccharide metabolic process"/>
    <property type="evidence" value="ECO:0007669"/>
    <property type="project" value="TreeGrafter"/>
</dbReference>
<name>A0A067SA64_GALM3</name>
<dbReference type="PANTHER" id="PTHR34154:SF3">
    <property type="entry name" value="ALKALI-SENSITIVE LINKAGE PROTEIN 1"/>
    <property type="match status" value="1"/>
</dbReference>
<dbReference type="STRING" id="685588.A0A067SA64"/>